<name>A0A3B5PPE2_XIPMA</name>
<dbReference type="SUPFAM" id="SSF56436">
    <property type="entry name" value="C-type lectin-like"/>
    <property type="match status" value="1"/>
</dbReference>
<dbReference type="InParanoid" id="A0A3B5PPE2"/>
<feature type="domain" description="C-type lectin" evidence="1">
    <location>
        <begin position="86"/>
        <end position="177"/>
    </location>
</feature>
<accession>A0A3B5PPE2</accession>
<dbReference type="Proteomes" id="UP000002852">
    <property type="component" value="Unassembled WGS sequence"/>
</dbReference>
<evidence type="ECO:0000313" key="3">
    <source>
        <dbReference type="Proteomes" id="UP000002852"/>
    </source>
</evidence>
<dbReference type="InterPro" id="IPR016186">
    <property type="entry name" value="C-type_lectin-like/link_sf"/>
</dbReference>
<dbReference type="Ensembl" id="ENSXMAT00000024566.1">
    <property type="protein sequence ID" value="ENSXMAP00000021318.1"/>
    <property type="gene ID" value="ENSXMAG00000028118.1"/>
</dbReference>
<protein>
    <recommendedName>
        <fullName evidence="1">C-type lectin domain-containing protein</fullName>
    </recommendedName>
</protein>
<dbReference type="PROSITE" id="PS50041">
    <property type="entry name" value="C_TYPE_LECTIN_2"/>
    <property type="match status" value="1"/>
</dbReference>
<dbReference type="InterPro" id="IPR001304">
    <property type="entry name" value="C-type_lectin-like"/>
</dbReference>
<evidence type="ECO:0000259" key="1">
    <source>
        <dbReference type="PROSITE" id="PS50041"/>
    </source>
</evidence>
<dbReference type="GeneTree" id="ENSGT01030000234575"/>
<sequence>MISIYISYYFNSIIVPNYFFFHLKLKYLSSSSMRLYENPQNSAFILKVHFRLTAISIEQIYFFASNLPSWSLETQLFKSSLPVQMFLQSKLKEKMNTPLDAFWIGLMDSQTEGRWFWVDGSPLDPSLRFWYKGEPNNSAGTNPAGEDCVMMVKTENIKDLNNWVDHSCHVQIKSVCEKPAEM</sequence>
<proteinExistence type="predicted"/>
<dbReference type="InterPro" id="IPR050111">
    <property type="entry name" value="C-type_lectin/snaclec_domain"/>
</dbReference>
<dbReference type="Pfam" id="PF00059">
    <property type="entry name" value="Lectin_C"/>
    <property type="match status" value="1"/>
</dbReference>
<organism evidence="2 3">
    <name type="scientific">Xiphophorus maculatus</name>
    <name type="common">Southern platyfish</name>
    <name type="synonym">Platypoecilus maculatus</name>
    <dbReference type="NCBI Taxonomy" id="8083"/>
    <lineage>
        <taxon>Eukaryota</taxon>
        <taxon>Metazoa</taxon>
        <taxon>Chordata</taxon>
        <taxon>Craniata</taxon>
        <taxon>Vertebrata</taxon>
        <taxon>Euteleostomi</taxon>
        <taxon>Actinopterygii</taxon>
        <taxon>Neopterygii</taxon>
        <taxon>Teleostei</taxon>
        <taxon>Neoteleostei</taxon>
        <taxon>Acanthomorphata</taxon>
        <taxon>Ovalentaria</taxon>
        <taxon>Atherinomorphae</taxon>
        <taxon>Cyprinodontiformes</taxon>
        <taxon>Poeciliidae</taxon>
        <taxon>Poeciliinae</taxon>
        <taxon>Xiphophorus</taxon>
    </lineage>
</organism>
<reference evidence="2" key="3">
    <citation type="submission" date="2025-08" db="UniProtKB">
        <authorList>
            <consortium name="Ensembl"/>
        </authorList>
    </citation>
    <scope>IDENTIFICATION</scope>
    <source>
        <strain evidence="2">JP 163 A</strain>
    </source>
</reference>
<dbReference type="PANTHER" id="PTHR22803">
    <property type="entry name" value="MANNOSE, PHOSPHOLIPASE, LECTIN RECEPTOR RELATED"/>
    <property type="match status" value="1"/>
</dbReference>
<dbReference type="InterPro" id="IPR016187">
    <property type="entry name" value="CTDL_fold"/>
</dbReference>
<keyword evidence="3" id="KW-1185">Reference proteome</keyword>
<reference evidence="3" key="2">
    <citation type="journal article" date="2013" name="Nat. Genet.">
        <title>The genome of the platyfish, Xiphophorus maculatus, provides insights into evolutionary adaptation and several complex traits.</title>
        <authorList>
            <person name="Schartl M."/>
            <person name="Walter R.B."/>
            <person name="Shen Y."/>
            <person name="Garcia T."/>
            <person name="Catchen J."/>
            <person name="Amores A."/>
            <person name="Braasch I."/>
            <person name="Chalopin D."/>
            <person name="Volff J.N."/>
            <person name="Lesch K.P."/>
            <person name="Bisazza A."/>
            <person name="Minx P."/>
            <person name="Hillier L."/>
            <person name="Wilson R.K."/>
            <person name="Fuerstenberg S."/>
            <person name="Boore J."/>
            <person name="Searle S."/>
            <person name="Postlethwait J.H."/>
            <person name="Warren W.C."/>
        </authorList>
    </citation>
    <scope>NUCLEOTIDE SEQUENCE [LARGE SCALE GENOMIC DNA]</scope>
    <source>
        <strain evidence="3">JP 163 A</strain>
    </source>
</reference>
<evidence type="ECO:0000313" key="2">
    <source>
        <dbReference type="Ensembl" id="ENSXMAP00000021318.1"/>
    </source>
</evidence>
<dbReference type="Gene3D" id="3.10.100.10">
    <property type="entry name" value="Mannose-Binding Protein A, subunit A"/>
    <property type="match status" value="1"/>
</dbReference>
<dbReference type="SMART" id="SM00034">
    <property type="entry name" value="CLECT"/>
    <property type="match status" value="1"/>
</dbReference>
<dbReference type="AlphaFoldDB" id="A0A3B5PPE2"/>
<reference evidence="2" key="4">
    <citation type="submission" date="2025-09" db="UniProtKB">
        <authorList>
            <consortium name="Ensembl"/>
        </authorList>
    </citation>
    <scope>IDENTIFICATION</scope>
    <source>
        <strain evidence="2">JP 163 A</strain>
    </source>
</reference>
<reference evidence="3" key="1">
    <citation type="submission" date="2012-01" db="EMBL/GenBank/DDBJ databases">
        <authorList>
            <person name="Walter R."/>
            <person name="Schartl M."/>
            <person name="Warren W."/>
        </authorList>
    </citation>
    <scope>NUCLEOTIDE SEQUENCE [LARGE SCALE GENOMIC DNA]</scope>
    <source>
        <strain evidence="3">JP 163 A</strain>
    </source>
</reference>